<dbReference type="Proteomes" id="UP000751190">
    <property type="component" value="Unassembled WGS sequence"/>
</dbReference>
<dbReference type="Pfam" id="PF13704">
    <property type="entry name" value="Glyco_tranf_2_4"/>
    <property type="match status" value="1"/>
</dbReference>
<protein>
    <recommendedName>
        <fullName evidence="4">Glycosyltransferase family 92 protein</fullName>
    </recommendedName>
</protein>
<reference evidence="2" key="1">
    <citation type="submission" date="2021-05" db="EMBL/GenBank/DDBJ databases">
        <title>The genome of the haptophyte Pavlova lutheri (Diacronema luteri, Pavlovales) - a model for lipid biosynthesis in eukaryotic algae.</title>
        <authorList>
            <person name="Hulatt C.J."/>
            <person name="Posewitz M.C."/>
        </authorList>
    </citation>
    <scope>NUCLEOTIDE SEQUENCE</scope>
    <source>
        <strain evidence="2">NIVA-4/92</strain>
    </source>
</reference>
<gene>
    <name evidence="2" type="ORF">KFE25_008351</name>
</gene>
<evidence type="ECO:0000313" key="3">
    <source>
        <dbReference type="Proteomes" id="UP000751190"/>
    </source>
</evidence>
<name>A0A8J6C9W9_DIALT</name>
<evidence type="ECO:0008006" key="4">
    <source>
        <dbReference type="Google" id="ProtNLM"/>
    </source>
</evidence>
<comment type="caution">
    <text evidence="2">The sequence shown here is derived from an EMBL/GenBank/DDBJ whole genome shotgun (WGS) entry which is preliminary data.</text>
</comment>
<dbReference type="AlphaFoldDB" id="A0A8J6C9W9"/>
<evidence type="ECO:0000313" key="2">
    <source>
        <dbReference type="EMBL" id="KAG8466972.1"/>
    </source>
</evidence>
<sequence>MAADAVGDRAPAAPPRFVLYTRAFHDAPFIQYWVDWHLALGFDRVVLLDLSPLGMSVRPTAPDGRVHVHRFPNTKNRAINLHQRTALHLAPEWVMVADTDELLLLNARTIGAYVDGLERRWGKVDVVQFQWALYEHVRPFCSQLPLERMLRKPPGVLLNRHVKSMTRVFPGLVLAHPHFPTLDPRTTYVLAIDGVARRVRGAQVRHMAAEGIAYATSALLHVHTRSIANLLDKAVFGLATTNRKSGSPAALARLLSGARRGHGELLVRRFYKAGGTKAQLPAAHVGSALVEAQALNVSNAYAGERVGALLAGAQLRGAPMCSQPVERAEFARALLVLNSTYRTFESFAADLEAAFVERFAGMVASASVGGSPWGRRRRRMAGQPERTARTGPHASSGAPARARAWLRATKAM</sequence>
<proteinExistence type="predicted"/>
<keyword evidence="3" id="KW-1185">Reference proteome</keyword>
<dbReference type="EMBL" id="JAGTXO010000007">
    <property type="protein sequence ID" value="KAG8466972.1"/>
    <property type="molecule type" value="Genomic_DNA"/>
</dbReference>
<accession>A0A8J6C9W9</accession>
<feature type="region of interest" description="Disordered" evidence="1">
    <location>
        <begin position="369"/>
        <end position="401"/>
    </location>
</feature>
<organism evidence="2 3">
    <name type="scientific">Diacronema lutheri</name>
    <name type="common">Unicellular marine alga</name>
    <name type="synonym">Monochrysis lutheri</name>
    <dbReference type="NCBI Taxonomy" id="2081491"/>
    <lineage>
        <taxon>Eukaryota</taxon>
        <taxon>Haptista</taxon>
        <taxon>Haptophyta</taxon>
        <taxon>Pavlovophyceae</taxon>
        <taxon>Pavlovales</taxon>
        <taxon>Pavlovaceae</taxon>
        <taxon>Diacronema</taxon>
    </lineage>
</organism>
<evidence type="ECO:0000256" key="1">
    <source>
        <dbReference type="SAM" id="MobiDB-lite"/>
    </source>
</evidence>